<proteinExistence type="predicted"/>
<feature type="compositionally biased region" description="Polar residues" evidence="1">
    <location>
        <begin position="84"/>
        <end position="95"/>
    </location>
</feature>
<feature type="region of interest" description="Disordered" evidence="1">
    <location>
        <begin position="1"/>
        <end position="39"/>
    </location>
</feature>
<comment type="caution">
    <text evidence="2">The sequence shown here is derived from an EMBL/GenBank/DDBJ whole genome shotgun (WGS) entry which is preliminary data.</text>
</comment>
<organism evidence="2 3">
    <name type="scientific">Cotesia glomerata</name>
    <name type="common">Lepidopteran parasitic wasp</name>
    <name type="synonym">Apanteles glomeratus</name>
    <dbReference type="NCBI Taxonomy" id="32391"/>
    <lineage>
        <taxon>Eukaryota</taxon>
        <taxon>Metazoa</taxon>
        <taxon>Ecdysozoa</taxon>
        <taxon>Arthropoda</taxon>
        <taxon>Hexapoda</taxon>
        <taxon>Insecta</taxon>
        <taxon>Pterygota</taxon>
        <taxon>Neoptera</taxon>
        <taxon>Endopterygota</taxon>
        <taxon>Hymenoptera</taxon>
        <taxon>Apocrita</taxon>
        <taxon>Ichneumonoidea</taxon>
        <taxon>Braconidae</taxon>
        <taxon>Microgastrinae</taxon>
        <taxon>Cotesia</taxon>
    </lineage>
</organism>
<evidence type="ECO:0000256" key="1">
    <source>
        <dbReference type="SAM" id="MobiDB-lite"/>
    </source>
</evidence>
<feature type="compositionally biased region" description="Basic and acidic residues" evidence="1">
    <location>
        <begin position="29"/>
        <end position="39"/>
    </location>
</feature>
<name>A0AAV7I6Y6_COTGL</name>
<reference evidence="2 3" key="1">
    <citation type="journal article" date="2021" name="J. Hered.">
        <title>A chromosome-level genome assembly of the parasitoid wasp, Cotesia glomerata (Hymenoptera: Braconidae).</title>
        <authorList>
            <person name="Pinto B.J."/>
            <person name="Weis J.J."/>
            <person name="Gamble T."/>
            <person name="Ode P.J."/>
            <person name="Paul R."/>
            <person name="Zaspel J.M."/>
        </authorList>
    </citation>
    <scope>NUCLEOTIDE SEQUENCE [LARGE SCALE GENOMIC DNA]</scope>
    <source>
        <strain evidence="2">CgM1</strain>
    </source>
</reference>
<dbReference type="EMBL" id="JAHXZJ010002237">
    <property type="protein sequence ID" value="KAH0546979.1"/>
    <property type="molecule type" value="Genomic_DNA"/>
</dbReference>
<protein>
    <submittedName>
        <fullName evidence="2">Uncharacterized protein</fullName>
    </submittedName>
</protein>
<accession>A0AAV7I6Y6</accession>
<evidence type="ECO:0000313" key="2">
    <source>
        <dbReference type="EMBL" id="KAH0546979.1"/>
    </source>
</evidence>
<evidence type="ECO:0000313" key="3">
    <source>
        <dbReference type="Proteomes" id="UP000826195"/>
    </source>
</evidence>
<feature type="compositionally biased region" description="Polar residues" evidence="1">
    <location>
        <begin position="1"/>
        <end position="28"/>
    </location>
</feature>
<dbReference type="Proteomes" id="UP000826195">
    <property type="component" value="Unassembled WGS sequence"/>
</dbReference>
<gene>
    <name evidence="2" type="ORF">KQX54_016537</name>
</gene>
<sequence length="111" mass="12742">MSSLHLHTSRQASLHETSWSRRSVQSQDTAHRPATWDRQRGYQFNGRVTNGTFEYHHRWDLVHVILDPVHYHVPGFRSRRKTLNSRVRTPSSVQVGGNRECPGGPISKSAT</sequence>
<dbReference type="AlphaFoldDB" id="A0AAV7I6Y6"/>
<feature type="region of interest" description="Disordered" evidence="1">
    <location>
        <begin position="79"/>
        <end position="111"/>
    </location>
</feature>
<keyword evidence="3" id="KW-1185">Reference proteome</keyword>